<sequence>MSGRSADELLAELGGTLERAWGAEGRRRGRCLPRPRLRRRGLVAGAIAALVLVPTAVATREAIWAPDPPPMPAQLRPRDAVVPGAAGTPVWVGSGTESGVAWRLSATTCRYGTVQAVGLFLTVPGGGAGARCDVAARRPGSLPQALATRRVQTYFDPLSGMTWAFGALPARARTVSVTSRPYGGGPARSDRVTPGAVAPAAVVQGHLPAGLRVFVVALAGGRDVAHVEAADDAGRTVLTCDAGRCDR</sequence>
<evidence type="ECO:0000313" key="2">
    <source>
        <dbReference type="Proteomes" id="UP000321805"/>
    </source>
</evidence>
<accession>A0A5B8U2P5</accession>
<dbReference type="OrthoDB" id="9835741at2"/>
<dbReference type="AlphaFoldDB" id="A0A5B8U2P5"/>
<proteinExistence type="predicted"/>
<name>A0A5B8U2P5_9ACTN</name>
<dbReference type="KEGG" id="bsol:FSW04_06240"/>
<reference evidence="1 2" key="1">
    <citation type="journal article" date="2018" name="J. Microbiol.">
        <title>Baekduia soli gen. nov., sp. nov., a novel bacterium isolated from the soil of Baekdu Mountain and proposal of a novel family name, Baekduiaceae fam. nov.</title>
        <authorList>
            <person name="An D.S."/>
            <person name="Siddiqi M.Z."/>
            <person name="Kim K.H."/>
            <person name="Yu H.S."/>
            <person name="Im W.T."/>
        </authorList>
    </citation>
    <scope>NUCLEOTIDE SEQUENCE [LARGE SCALE GENOMIC DNA]</scope>
    <source>
        <strain evidence="1 2">BR7-21</strain>
    </source>
</reference>
<dbReference type="Proteomes" id="UP000321805">
    <property type="component" value="Chromosome"/>
</dbReference>
<protein>
    <submittedName>
        <fullName evidence="1">Uncharacterized protein</fullName>
    </submittedName>
</protein>
<evidence type="ECO:0000313" key="1">
    <source>
        <dbReference type="EMBL" id="QEC47230.1"/>
    </source>
</evidence>
<dbReference type="RefSeq" id="WP_146917445.1">
    <property type="nucleotide sequence ID" value="NZ_CP042430.1"/>
</dbReference>
<dbReference type="EMBL" id="CP042430">
    <property type="protein sequence ID" value="QEC47230.1"/>
    <property type="molecule type" value="Genomic_DNA"/>
</dbReference>
<gene>
    <name evidence="1" type="ORF">FSW04_06240</name>
</gene>
<organism evidence="1 2">
    <name type="scientific">Baekduia soli</name>
    <dbReference type="NCBI Taxonomy" id="496014"/>
    <lineage>
        <taxon>Bacteria</taxon>
        <taxon>Bacillati</taxon>
        <taxon>Actinomycetota</taxon>
        <taxon>Thermoleophilia</taxon>
        <taxon>Solirubrobacterales</taxon>
        <taxon>Baekduiaceae</taxon>
        <taxon>Baekduia</taxon>
    </lineage>
</organism>
<keyword evidence="2" id="KW-1185">Reference proteome</keyword>